<sequence length="367" mass="42359">MTVRNVTKKTVVTSSTITTSSGRKRSLVEIVPKGEPFPNYDVKLVPGERKNSTKLYELNNNDSNNNQSSLLEQPTKTVEEGRRSIGQSRKCSDHVSEQPIMIVTRGRRSRIEVPEWMEERKCPETEYQPSDISDIDDLLKYPADYSPREKEIDDNVEEDRIHPEFTKRNKQLVPVISDKNGTRRYLESHTKTSDRSDEQPLVAVVKDKSKVNVPEWMEEQNSPELKRRGVNSLNIDIFLTYPSNSAERRNGHEDTARESMIRPEVAKRDEQFIPVFPVEEDYEEDEDDEFEEEIVVVDVVRHPLWRKGLQIPKPQPKKAGKPITDLLEVPTLQPKQKSTSEDLLVDEKVESVERPPMVFAEPDFSTF</sequence>
<gene>
    <name evidence="2" type="ORF">PLOB_00011334</name>
</gene>
<protein>
    <submittedName>
        <fullName evidence="2">Uncharacterized protein</fullName>
    </submittedName>
</protein>
<name>A0ABN8NCD6_9CNID</name>
<evidence type="ECO:0000313" key="3">
    <source>
        <dbReference type="Proteomes" id="UP001159405"/>
    </source>
</evidence>
<accession>A0ABN8NCD6</accession>
<dbReference type="EMBL" id="CALNXK010000016">
    <property type="protein sequence ID" value="CAH3103611.1"/>
    <property type="molecule type" value="Genomic_DNA"/>
</dbReference>
<evidence type="ECO:0000313" key="2">
    <source>
        <dbReference type="EMBL" id="CAH3103611.1"/>
    </source>
</evidence>
<feature type="compositionally biased region" description="Low complexity" evidence="1">
    <location>
        <begin position="58"/>
        <end position="71"/>
    </location>
</feature>
<feature type="region of interest" description="Disordered" evidence="1">
    <location>
        <begin position="58"/>
        <end position="94"/>
    </location>
</feature>
<keyword evidence="3" id="KW-1185">Reference proteome</keyword>
<evidence type="ECO:0000256" key="1">
    <source>
        <dbReference type="SAM" id="MobiDB-lite"/>
    </source>
</evidence>
<feature type="region of interest" description="Disordered" evidence="1">
    <location>
        <begin position="312"/>
        <end position="347"/>
    </location>
</feature>
<proteinExistence type="predicted"/>
<dbReference type="Proteomes" id="UP001159405">
    <property type="component" value="Unassembled WGS sequence"/>
</dbReference>
<comment type="caution">
    <text evidence="2">The sequence shown here is derived from an EMBL/GenBank/DDBJ whole genome shotgun (WGS) entry which is preliminary data.</text>
</comment>
<reference evidence="2 3" key="1">
    <citation type="submission" date="2022-05" db="EMBL/GenBank/DDBJ databases">
        <authorList>
            <consortium name="Genoscope - CEA"/>
            <person name="William W."/>
        </authorList>
    </citation>
    <scope>NUCLEOTIDE SEQUENCE [LARGE SCALE GENOMIC DNA]</scope>
</reference>
<organism evidence="2 3">
    <name type="scientific">Porites lobata</name>
    <dbReference type="NCBI Taxonomy" id="104759"/>
    <lineage>
        <taxon>Eukaryota</taxon>
        <taxon>Metazoa</taxon>
        <taxon>Cnidaria</taxon>
        <taxon>Anthozoa</taxon>
        <taxon>Hexacorallia</taxon>
        <taxon>Scleractinia</taxon>
        <taxon>Fungiina</taxon>
        <taxon>Poritidae</taxon>
        <taxon>Porites</taxon>
    </lineage>
</organism>